<proteinExistence type="predicted"/>
<dbReference type="PANTHER" id="PTHR43615:SF1">
    <property type="entry name" value="PPDK_N DOMAIN-CONTAINING PROTEIN"/>
    <property type="match status" value="1"/>
</dbReference>
<evidence type="ECO:0000313" key="3">
    <source>
        <dbReference type="EMBL" id="WZW98706.1"/>
    </source>
</evidence>
<dbReference type="InterPro" id="IPR002192">
    <property type="entry name" value="PPDK_AMP/ATP-bd"/>
</dbReference>
<dbReference type="InterPro" id="IPR036637">
    <property type="entry name" value="Phosphohistidine_dom_sf"/>
</dbReference>
<dbReference type="Gene3D" id="3.30.1490.20">
    <property type="entry name" value="ATP-grasp fold, A domain"/>
    <property type="match status" value="1"/>
</dbReference>
<protein>
    <submittedName>
        <fullName evidence="3">PEP/pyruvate-binding domain-containing protein</fullName>
    </submittedName>
</protein>
<gene>
    <name evidence="3" type="ORF">PCC79_00415</name>
</gene>
<evidence type="ECO:0000313" key="4">
    <source>
        <dbReference type="Proteomes" id="UP001434337"/>
    </source>
</evidence>
<keyword evidence="4" id="KW-1185">Reference proteome</keyword>
<dbReference type="PANTHER" id="PTHR43615">
    <property type="entry name" value="PHOSPHOENOLPYRUVATE SYNTHASE-RELATED"/>
    <property type="match status" value="1"/>
</dbReference>
<dbReference type="InterPro" id="IPR013815">
    <property type="entry name" value="ATP_grasp_subdomain_1"/>
</dbReference>
<dbReference type="InterPro" id="IPR051549">
    <property type="entry name" value="PEP_Utilizing_Enz"/>
</dbReference>
<feature type="domain" description="Pyruvate phosphate dikinase AMP/ATP-binding" evidence="2">
    <location>
        <begin position="11"/>
        <end position="275"/>
    </location>
</feature>
<reference evidence="3 4" key="1">
    <citation type="journal article" date="2023" name="Environ Microbiome">
        <title>A coral-associated actinobacterium mitigates coral bleaching under heat stress.</title>
        <authorList>
            <person name="Li J."/>
            <person name="Zou Y."/>
            <person name="Li Q."/>
            <person name="Zhang J."/>
            <person name="Bourne D.G."/>
            <person name="Lyu Y."/>
            <person name="Liu C."/>
            <person name="Zhang S."/>
        </authorList>
    </citation>
    <scope>NUCLEOTIDE SEQUENCE [LARGE SCALE GENOMIC DNA]</scope>
    <source>
        <strain evidence="3 4">SCSIO 13291</strain>
    </source>
</reference>
<dbReference type="SUPFAM" id="SSF52009">
    <property type="entry name" value="Phosphohistidine domain"/>
    <property type="match status" value="1"/>
</dbReference>
<accession>A0ABZ3C7V6</accession>
<evidence type="ECO:0000259" key="2">
    <source>
        <dbReference type="Pfam" id="PF01326"/>
    </source>
</evidence>
<sequence length="850" mass="89342">MSTTPDLARQGGKGANLVRLAAAGLPVPPFVIAETDAYAAFVAAAGLDAVIADALTADAAQASETIRTAFAAAPLPDDLRARLVDLIAPLAGGPVAVRSSATAEDLPGFSFAGQQDTFLDVTGVDAILHQIVACWSSLWTERAITYRERNDIGHHAVALAVVVQAMVDADASGVLFTANPRTGLRDETVIDATFGLGEALVSGQVTPDTFTVETATGTLRSRDITGPTPTLTTAHVGALTALGRRIADLYGEPMDVEWARVGNELSILQARPVTSLYPVPPAPDGPPQAWVSFGSVQGMLEPITPLGQDVLRVVLCGAPRALGRRVPWRTAPYLAVAGERLWLRVDAALRTRLTARLAARMLPVADPGIAAIVARLAAEPAFAPTAAGPQPALVAGVLRFAARLAPRVRAARSHPVHARRRAERACADALAQVAQALERAATAPTPQARLAARVAAVEDAAPLLLPTILPHFAPIMVPSLRALGQLRRLACHTGLPDAEALALAALRGLPGNVTTAMDVRLAETAETIRRDATAWGWVAETPASDLAEQYLRGTLPQGAQAAIAAFLADYGMRGVAEIDLGTLRWRDDPTSVVQALKAHLARPDSGLTPREEYTAGQRDAGRSLRALMDASTPRRAAAIRNEATVLRGLFGARETPKFTLIRAFGLIRDALDASATELVAAGRIAAASDVYLLHLDELRRAFDTDWHAVVAERRAVRDAEKRRGQVPRVLVSDGRAFFDGLSGEGEFGGVGVSPGVAEGPVHVVHDPRTEQLVPGEILVCRGTDPAWTPLFLPAAGLITEVGGLMTHGSVVAREYGIPAVVAVDGATTKLVTGQRIRIDGTSGAIELLPN</sequence>
<organism evidence="3 4">
    <name type="scientific">Propioniciclava soli</name>
    <dbReference type="NCBI Taxonomy" id="2775081"/>
    <lineage>
        <taxon>Bacteria</taxon>
        <taxon>Bacillati</taxon>
        <taxon>Actinomycetota</taxon>
        <taxon>Actinomycetes</taxon>
        <taxon>Propionibacteriales</taxon>
        <taxon>Propionibacteriaceae</taxon>
        <taxon>Propioniciclava</taxon>
    </lineage>
</organism>
<feature type="domain" description="PEP-utilising enzyme mobile" evidence="1">
    <location>
        <begin position="774"/>
        <end position="843"/>
    </location>
</feature>
<dbReference type="Gene3D" id="3.50.30.10">
    <property type="entry name" value="Phosphohistidine domain"/>
    <property type="match status" value="1"/>
</dbReference>
<dbReference type="Pfam" id="PF00391">
    <property type="entry name" value="PEP-utilizers"/>
    <property type="match status" value="1"/>
</dbReference>
<dbReference type="Proteomes" id="UP001434337">
    <property type="component" value="Chromosome"/>
</dbReference>
<dbReference type="RefSeq" id="WP_342372683.1">
    <property type="nucleotide sequence ID" value="NZ_CP115965.1"/>
</dbReference>
<dbReference type="SUPFAM" id="SSF56059">
    <property type="entry name" value="Glutathione synthetase ATP-binding domain-like"/>
    <property type="match status" value="1"/>
</dbReference>
<evidence type="ECO:0000259" key="1">
    <source>
        <dbReference type="Pfam" id="PF00391"/>
    </source>
</evidence>
<dbReference type="Pfam" id="PF01326">
    <property type="entry name" value="PPDK_N"/>
    <property type="match status" value="1"/>
</dbReference>
<dbReference type="Gene3D" id="3.30.470.20">
    <property type="entry name" value="ATP-grasp fold, B domain"/>
    <property type="match status" value="2"/>
</dbReference>
<dbReference type="EMBL" id="CP115965">
    <property type="protein sequence ID" value="WZW98706.1"/>
    <property type="molecule type" value="Genomic_DNA"/>
</dbReference>
<name>A0ABZ3C7V6_9ACTN</name>
<dbReference type="InterPro" id="IPR008279">
    <property type="entry name" value="PEP-util_enz_mobile_dom"/>
</dbReference>